<accession>B8J301</accession>
<proteinExistence type="predicted"/>
<evidence type="ECO:0000313" key="1">
    <source>
        <dbReference type="EMBL" id="ACL48138.1"/>
    </source>
</evidence>
<organism evidence="1">
    <name type="scientific">Desulfovibrio desulfuricans (strain ATCC 27774 / DSM 6949 / MB)</name>
    <dbReference type="NCBI Taxonomy" id="525146"/>
    <lineage>
        <taxon>Bacteria</taxon>
        <taxon>Pseudomonadati</taxon>
        <taxon>Thermodesulfobacteriota</taxon>
        <taxon>Desulfovibrionia</taxon>
        <taxon>Desulfovibrionales</taxon>
        <taxon>Desulfovibrionaceae</taxon>
        <taxon>Desulfovibrio</taxon>
    </lineage>
</organism>
<dbReference type="HOGENOM" id="CLU_1966986_0_0_7"/>
<gene>
    <name evidence="1" type="ordered locus">Ddes_0223</name>
</gene>
<protein>
    <submittedName>
        <fullName evidence="1">Uncharacterized protein</fullName>
    </submittedName>
</protein>
<dbReference type="AlphaFoldDB" id="B8J301"/>
<sequence length="127" mass="13907">MATAQGQQLFKLAHVWYWLPPGAAFFHKLIEVDGDAAIVVAGMVERFGIGLVKAQAGRDLDGDVFVNVPKLLDQRVVIGQALFTRQGAAKQATGSALKTWMPLWLTAITFYTLPDDLKFGKNLHSLP</sequence>
<dbReference type="EMBL" id="CP001358">
    <property type="protein sequence ID" value="ACL48138.1"/>
    <property type="molecule type" value="Genomic_DNA"/>
</dbReference>
<name>B8J301_DESDA</name>
<dbReference type="KEGG" id="dds:Ddes_0223"/>
<reference evidence="1" key="1">
    <citation type="submission" date="2009-01" db="EMBL/GenBank/DDBJ databases">
        <title>Complete sequence of Desulfovibrio desulfuricans subsp. desulfuricans str. ATCC 27774.</title>
        <authorList>
            <consortium name="US DOE Joint Genome Institute"/>
            <person name="Lucas S."/>
            <person name="Copeland A."/>
            <person name="Lapidus A."/>
            <person name="Glavina del Rio T."/>
            <person name="Tice H."/>
            <person name="Bruce D."/>
            <person name="Goodwin L."/>
            <person name="Pitluck S."/>
            <person name="Sims D."/>
            <person name="Lu M."/>
            <person name="Kiss H."/>
            <person name="Meineke L."/>
            <person name="Brettin T."/>
            <person name="Detter J.C."/>
            <person name="Han C."/>
            <person name="Larimer F."/>
            <person name="Land M."/>
            <person name="Hauser L."/>
            <person name="Kyrpides N."/>
            <person name="Ovchinnikova G."/>
            <person name="Hazen T.C."/>
        </authorList>
    </citation>
    <scope>NUCLEOTIDE SEQUENCE [LARGE SCALE GENOMIC DNA]</scope>
    <source>
        <strain evidence="1">ATCC 27774</strain>
    </source>
</reference>
<dbReference type="STRING" id="525146.Ddes_0223"/>